<evidence type="ECO:0000313" key="2">
    <source>
        <dbReference type="Proteomes" id="UP000621560"/>
    </source>
</evidence>
<gene>
    <name evidence="1" type="ORF">IDH44_16665</name>
</gene>
<keyword evidence="2" id="KW-1185">Reference proteome</keyword>
<proteinExistence type="predicted"/>
<reference evidence="1" key="1">
    <citation type="submission" date="2020-09" db="EMBL/GenBank/DDBJ databases">
        <title>A novel bacterium of genus Paenibacillus, isolated from South China Sea.</title>
        <authorList>
            <person name="Huang H."/>
            <person name="Mo K."/>
            <person name="Hu Y."/>
        </authorList>
    </citation>
    <scope>NUCLEOTIDE SEQUENCE</scope>
    <source>
        <strain evidence="1">IB182496</strain>
    </source>
</reference>
<evidence type="ECO:0000313" key="1">
    <source>
        <dbReference type="EMBL" id="MBD2846831.1"/>
    </source>
</evidence>
<comment type="caution">
    <text evidence="1">The sequence shown here is derived from an EMBL/GenBank/DDBJ whole genome shotgun (WGS) entry which is preliminary data.</text>
</comment>
<dbReference type="Proteomes" id="UP000621560">
    <property type="component" value="Unassembled WGS sequence"/>
</dbReference>
<organism evidence="1 2">
    <name type="scientific">Paenibacillus sabuli</name>
    <dbReference type="NCBI Taxonomy" id="2772509"/>
    <lineage>
        <taxon>Bacteria</taxon>
        <taxon>Bacillati</taxon>
        <taxon>Bacillota</taxon>
        <taxon>Bacilli</taxon>
        <taxon>Bacillales</taxon>
        <taxon>Paenibacillaceae</taxon>
        <taxon>Paenibacillus</taxon>
    </lineage>
</organism>
<dbReference type="EMBL" id="JACXIZ010000027">
    <property type="protein sequence ID" value="MBD2846831.1"/>
    <property type="molecule type" value="Genomic_DNA"/>
</dbReference>
<sequence length="78" mass="8987">MIISLRKWLAALAFVVLFAVLTVIASGGYRWLVDKALAPDRYKEPQGYAVKVFEEDVVHQPDKASLLNRLRRFYLYGE</sequence>
<dbReference type="RefSeq" id="WP_190919562.1">
    <property type="nucleotide sequence ID" value="NZ_JACXIZ010000027.1"/>
</dbReference>
<protein>
    <submittedName>
        <fullName evidence="1">YqzK family protein</fullName>
    </submittedName>
</protein>
<name>A0A927BVT9_9BACL</name>
<dbReference type="InterPro" id="IPR025321">
    <property type="entry name" value="DUF4227"/>
</dbReference>
<dbReference type="Pfam" id="PF14004">
    <property type="entry name" value="DUF4227"/>
    <property type="match status" value="1"/>
</dbReference>
<dbReference type="AlphaFoldDB" id="A0A927BVT9"/>
<accession>A0A927BVT9</accession>